<evidence type="ECO:0000313" key="8">
    <source>
        <dbReference type="EMBL" id="MEQ2440479.1"/>
    </source>
</evidence>
<dbReference type="GO" id="GO:0016787">
    <property type="term" value="F:hydrolase activity"/>
    <property type="evidence" value="ECO:0007669"/>
    <property type="project" value="UniProtKB-KW"/>
</dbReference>
<proteinExistence type="inferred from homology"/>
<dbReference type="InterPro" id="IPR010994">
    <property type="entry name" value="RuvA_2-like"/>
</dbReference>
<keyword evidence="5 6" id="KW-0234">DNA repair</keyword>
<protein>
    <recommendedName>
        <fullName evidence="6">Holliday junction branch migration complex subunit RuvA</fullName>
    </recommendedName>
</protein>
<comment type="function">
    <text evidence="6">The RuvA-RuvB-RuvC complex processes Holliday junction (HJ) DNA during genetic recombination and DNA repair, while the RuvA-RuvB complex plays an important role in the rescue of blocked DNA replication forks via replication fork reversal (RFR). RuvA specifically binds to HJ cruciform DNA, conferring on it an open structure. The RuvB hexamer acts as an ATP-dependent pump, pulling dsDNA into and through the RuvAB complex. HJ branch migration allows RuvC to scan DNA until it finds its consensus sequence, where it cleaves and resolves the cruciform DNA.</text>
</comment>
<dbReference type="CDD" id="cd14332">
    <property type="entry name" value="UBA_RuvA_C"/>
    <property type="match status" value="1"/>
</dbReference>
<dbReference type="RefSeq" id="WP_349219065.1">
    <property type="nucleotide sequence ID" value="NZ_JBBMFD010000008.1"/>
</dbReference>
<comment type="caution">
    <text evidence="6">Lacks conserved residue(s) required for the propagation of feature annotation.</text>
</comment>
<comment type="subunit">
    <text evidence="6">Homotetramer. Forms an RuvA(8)-RuvB(12)-Holliday junction (HJ) complex. HJ DNA is sandwiched between 2 RuvA tetramers; dsDNA enters through RuvA and exits via RuvB. An RuvB hexamer assembles on each DNA strand where it exits the tetramer. Each RuvB hexamer is contacted by two RuvA subunits (via domain III) on 2 adjacent RuvB subunits; this complex drives branch migration. In the full resolvosome a probable DNA-RuvA(4)-RuvB(12)-RuvC(2) complex forms which resolves the HJ.</text>
</comment>
<keyword evidence="2 6" id="KW-0227">DNA damage</keyword>
<name>A0ABV1DZL6_9FIRM</name>
<sequence length="199" mass="20749">MFYSVTGVLRHTEPNFAVIDCGGVGFQCMTTTYTLSKLPPVGKTATLYTYLNVREDALILFGFGDQEELHCFKLLISVTGVGPKAALAILSELSPARFALSVAAGDSKSITRAQGVGNKTAQRIVLELKDKLSANLTAGEDEFAPAPAADAFGNASEAVAALTVLGFSAPQASAAVAKLDSALPVEELIRLALRSLGSV</sequence>
<dbReference type="InterPro" id="IPR036267">
    <property type="entry name" value="RuvA_C_sf"/>
</dbReference>
<feature type="domain" description="Helix-hairpin-helix DNA-binding motif class 1" evidence="7">
    <location>
        <begin position="73"/>
        <end position="92"/>
    </location>
</feature>
<dbReference type="Pfam" id="PF14520">
    <property type="entry name" value="HHH_5"/>
    <property type="match status" value="1"/>
</dbReference>
<dbReference type="Gene3D" id="2.40.50.140">
    <property type="entry name" value="Nucleic acid-binding proteins"/>
    <property type="match status" value="1"/>
</dbReference>
<keyword evidence="4 6" id="KW-0233">DNA recombination</keyword>
<evidence type="ECO:0000256" key="2">
    <source>
        <dbReference type="ARBA" id="ARBA00022763"/>
    </source>
</evidence>
<evidence type="ECO:0000256" key="6">
    <source>
        <dbReference type="HAMAP-Rule" id="MF_00031"/>
    </source>
</evidence>
<comment type="domain">
    <text evidence="6">Has three domains with a flexible linker between the domains II and III and assumes an 'L' shape. Domain III is highly mobile and contacts RuvB.</text>
</comment>
<dbReference type="GO" id="GO:0003678">
    <property type="term" value="F:DNA helicase activity"/>
    <property type="evidence" value="ECO:0007669"/>
    <property type="project" value="UniProtKB-EC"/>
</dbReference>
<comment type="similarity">
    <text evidence="6">Belongs to the RuvA family.</text>
</comment>
<dbReference type="InterPro" id="IPR012340">
    <property type="entry name" value="NA-bd_OB-fold"/>
</dbReference>
<gene>
    <name evidence="6 8" type="primary">ruvA</name>
    <name evidence="8" type="ORF">WMO26_06545</name>
</gene>
<dbReference type="Pfam" id="PF07499">
    <property type="entry name" value="RuvA_C"/>
    <property type="match status" value="1"/>
</dbReference>
<dbReference type="InterPro" id="IPR011114">
    <property type="entry name" value="RuvA_C"/>
</dbReference>
<feature type="region of interest" description="Domain I" evidence="6">
    <location>
        <begin position="1"/>
        <end position="64"/>
    </location>
</feature>
<accession>A0ABV1DZL6</accession>
<evidence type="ECO:0000313" key="9">
    <source>
        <dbReference type="Proteomes" id="UP001489509"/>
    </source>
</evidence>
<dbReference type="SUPFAM" id="SSF46929">
    <property type="entry name" value="DNA helicase RuvA subunit, C-terminal domain"/>
    <property type="match status" value="1"/>
</dbReference>
<keyword evidence="3 6" id="KW-0238">DNA-binding</keyword>
<keyword evidence="1 6" id="KW-0963">Cytoplasm</keyword>
<dbReference type="EMBL" id="JBBMFD010000008">
    <property type="protein sequence ID" value="MEQ2440479.1"/>
    <property type="molecule type" value="Genomic_DNA"/>
</dbReference>
<dbReference type="Pfam" id="PF01330">
    <property type="entry name" value="RuvA_N"/>
    <property type="match status" value="1"/>
</dbReference>
<dbReference type="SUPFAM" id="SSF47781">
    <property type="entry name" value="RuvA domain 2-like"/>
    <property type="match status" value="1"/>
</dbReference>
<reference evidence="8 9" key="1">
    <citation type="submission" date="2024-03" db="EMBL/GenBank/DDBJ databases">
        <title>Human intestinal bacterial collection.</title>
        <authorList>
            <person name="Pauvert C."/>
            <person name="Hitch T.C.A."/>
            <person name="Clavel T."/>
        </authorList>
    </citation>
    <scope>NUCLEOTIDE SEQUENCE [LARGE SCALE GENOMIC DNA]</scope>
    <source>
        <strain evidence="8 9">CLA-JM-H44</strain>
    </source>
</reference>
<evidence type="ECO:0000256" key="4">
    <source>
        <dbReference type="ARBA" id="ARBA00023172"/>
    </source>
</evidence>
<dbReference type="InterPro" id="IPR003583">
    <property type="entry name" value="Hlx-hairpin-Hlx_DNA-bd_motif"/>
</dbReference>
<dbReference type="SUPFAM" id="SSF50249">
    <property type="entry name" value="Nucleic acid-binding proteins"/>
    <property type="match status" value="1"/>
</dbReference>
<dbReference type="InterPro" id="IPR013849">
    <property type="entry name" value="DNA_helicase_Holl-junc_RuvA_I"/>
</dbReference>
<comment type="subcellular location">
    <subcellularLocation>
        <location evidence="6">Cytoplasm</location>
    </subcellularLocation>
</comment>
<dbReference type="Gene3D" id="1.10.150.20">
    <property type="entry name" value="5' to 3' exonuclease, C-terminal subdomain"/>
    <property type="match status" value="1"/>
</dbReference>
<organism evidence="8 9">
    <name type="scientific">Solibaculum intestinale</name>
    <dbReference type="NCBI Taxonomy" id="3133165"/>
    <lineage>
        <taxon>Bacteria</taxon>
        <taxon>Bacillati</taxon>
        <taxon>Bacillota</taxon>
        <taxon>Clostridia</taxon>
        <taxon>Eubacteriales</taxon>
        <taxon>Oscillospiraceae</taxon>
        <taxon>Solibaculum</taxon>
    </lineage>
</organism>
<keyword evidence="9" id="KW-1185">Reference proteome</keyword>
<evidence type="ECO:0000259" key="7">
    <source>
        <dbReference type="SMART" id="SM00278"/>
    </source>
</evidence>
<feature type="region of interest" description="Domain III" evidence="6">
    <location>
        <begin position="147"/>
        <end position="199"/>
    </location>
</feature>
<dbReference type="HAMAP" id="MF_00031">
    <property type="entry name" value="DNA_HJ_migration_RuvA"/>
    <property type="match status" value="1"/>
</dbReference>
<dbReference type="SMART" id="SM00278">
    <property type="entry name" value="HhH1"/>
    <property type="match status" value="2"/>
</dbReference>
<evidence type="ECO:0000256" key="3">
    <source>
        <dbReference type="ARBA" id="ARBA00023125"/>
    </source>
</evidence>
<dbReference type="InterPro" id="IPR000085">
    <property type="entry name" value="RuvA"/>
</dbReference>
<feature type="domain" description="Helix-hairpin-helix DNA-binding motif class 1" evidence="7">
    <location>
        <begin position="108"/>
        <end position="127"/>
    </location>
</feature>
<dbReference type="NCBIfam" id="TIGR00084">
    <property type="entry name" value="ruvA"/>
    <property type="match status" value="1"/>
</dbReference>
<comment type="caution">
    <text evidence="8">The sequence shown here is derived from an EMBL/GenBank/DDBJ whole genome shotgun (WGS) entry which is preliminary data.</text>
</comment>
<evidence type="ECO:0000256" key="5">
    <source>
        <dbReference type="ARBA" id="ARBA00023204"/>
    </source>
</evidence>
<evidence type="ECO:0000256" key="1">
    <source>
        <dbReference type="ARBA" id="ARBA00022490"/>
    </source>
</evidence>
<keyword evidence="8" id="KW-0378">Hydrolase</keyword>
<dbReference type="Gene3D" id="1.10.8.10">
    <property type="entry name" value="DNA helicase RuvA subunit, C-terminal domain"/>
    <property type="match status" value="1"/>
</dbReference>
<dbReference type="Proteomes" id="UP001489509">
    <property type="component" value="Unassembled WGS sequence"/>
</dbReference>